<protein>
    <submittedName>
        <fullName evidence="2">Uncharacterized protein LOC136083365</fullName>
    </submittedName>
</protein>
<organism evidence="1 2">
    <name type="scientific">Hydra vulgaris</name>
    <name type="common">Hydra</name>
    <name type="synonym">Hydra attenuata</name>
    <dbReference type="NCBI Taxonomy" id="6087"/>
    <lineage>
        <taxon>Eukaryota</taxon>
        <taxon>Metazoa</taxon>
        <taxon>Cnidaria</taxon>
        <taxon>Hydrozoa</taxon>
        <taxon>Hydroidolina</taxon>
        <taxon>Anthoathecata</taxon>
        <taxon>Aplanulata</taxon>
        <taxon>Hydridae</taxon>
        <taxon>Hydra</taxon>
    </lineage>
</organism>
<gene>
    <name evidence="2" type="primary">LOC136083365</name>
</gene>
<dbReference type="PANTHER" id="PTHR47331">
    <property type="entry name" value="PHD-TYPE DOMAIN-CONTAINING PROTEIN"/>
    <property type="match status" value="1"/>
</dbReference>
<dbReference type="GeneID" id="136083365"/>
<evidence type="ECO:0000313" key="2">
    <source>
        <dbReference type="RefSeq" id="XP_065658833.1"/>
    </source>
</evidence>
<dbReference type="InterPro" id="IPR005312">
    <property type="entry name" value="DUF1759"/>
</dbReference>
<keyword evidence="1" id="KW-1185">Reference proteome</keyword>
<evidence type="ECO:0000313" key="1">
    <source>
        <dbReference type="Proteomes" id="UP001652625"/>
    </source>
</evidence>
<dbReference type="Proteomes" id="UP001652625">
    <property type="component" value="Chromosome 08"/>
</dbReference>
<reference evidence="2" key="1">
    <citation type="submission" date="2025-08" db="UniProtKB">
        <authorList>
            <consortium name="RefSeq"/>
        </authorList>
    </citation>
    <scope>IDENTIFICATION</scope>
</reference>
<dbReference type="PANTHER" id="PTHR47331:SF1">
    <property type="entry name" value="GAG-LIKE PROTEIN"/>
    <property type="match status" value="1"/>
</dbReference>
<name>A0ABM4CAY4_HYDVU</name>
<dbReference type="InterPro" id="IPR043502">
    <property type="entry name" value="DNA/RNA_pol_sf"/>
</dbReference>
<sequence length="856" mass="97499">MSVLTTKRRVRTMNVNSIKKIFDQANDLMEDVNYNENLSELINLRETANDRFERIKILDDEISILIDDADELQINDDLAIDFTLSFKRENSKISNFLNKFSIKSNDDASSTVTFKSNKMIKLPALKIEAFDGNWENWQPFWENFDCAINKNDDLSNIQKMTYLRNLVQGQAYSAINGLSLSNDNYIIALDILKQRFSSKQLTVSFYMKKLLKLERINNIKNIGSLRNLLDTVEIQIRSLENIGINSSMYGSLLVPIILEKLPEELNLIISRKLDEDGTWEIKDVFDILKSDLRAREQINSSNANTLPFTASTFNSSDNSNSKYDKKTYNYKRNDSYSPVCLFCDNNHKSHQCKLVTNITARKKILSDKKCCFRCLSNKHYSNKCSSKLKCFKCNRFHHVSICDSDNRDKHNNNKDSELTSVASTSFLSASKSVLQPTETVLLQTAIATVKNQDHFRFATCRILFDNCSQLSYVTPETCAKFNLKRINSKEINIKTFGHGSISEVLDIECFVKDICSPLSGQHINIARNNYKHLKGLKLADHNNSKENLSVDILIGANLYWKFIENSIIRGATGPVAIKSKLGYLISGPMIVNRDQFDNSTVLTSHKNIKFNGLMYEVELPFKTDHPVIGDNYNLCKSRFLALEKKLASDRGLCASYNNIIKDQLSKGIIEKVSNFESNIGDVHYLPHRPVIREDKLTSKVRIVFDASACTSGPSLNECLFSGTSLTTSLYSILLRFRAKRIAIIADIEKAFLNIALAEKHRDFVRFLWYKDLFDLDNNNLKSADLSVYRLCRVLFGVTSSPFLLSATLINHAKHYAANDFEFSKKLIQSLHVDDLNACFDSVAEGLLFYNKAKSCL</sequence>
<accession>A0ABM4CAY4</accession>
<dbReference type="RefSeq" id="XP_065658833.1">
    <property type="nucleotide sequence ID" value="XM_065802761.1"/>
</dbReference>
<proteinExistence type="predicted"/>
<dbReference type="Pfam" id="PF03564">
    <property type="entry name" value="DUF1759"/>
    <property type="match status" value="1"/>
</dbReference>
<dbReference type="SUPFAM" id="SSF56672">
    <property type="entry name" value="DNA/RNA polymerases"/>
    <property type="match status" value="1"/>
</dbReference>